<dbReference type="Proteomes" id="UP000000602">
    <property type="component" value="Chromosome"/>
</dbReference>
<proteinExistence type="predicted"/>
<accession>Q6ALD2</accession>
<evidence type="ECO:0000313" key="2">
    <source>
        <dbReference type="Proteomes" id="UP000000602"/>
    </source>
</evidence>
<sequence>MIGSDASTLPSLNRYQFSSSSSAIQPSPKKPIPEIFFNFRLSWTSFSSFCLLGFLKYGIPVNAATATQIATFGSIFLKREIYLSAF</sequence>
<protein>
    <submittedName>
        <fullName evidence="1">Uncharacterized protein</fullName>
    </submittedName>
</protein>
<evidence type="ECO:0000313" key="1">
    <source>
        <dbReference type="EMBL" id="CAG36843.1"/>
    </source>
</evidence>
<reference evidence="2" key="1">
    <citation type="journal article" date="2004" name="Environ. Microbiol.">
        <title>The genome of Desulfotalea psychrophila, a sulfate-reducing bacterium from permanently cold Arctic sediments.</title>
        <authorList>
            <person name="Rabus R."/>
            <person name="Ruepp A."/>
            <person name="Frickey T."/>
            <person name="Rattei T."/>
            <person name="Fartmann B."/>
            <person name="Stark M."/>
            <person name="Bauer M."/>
            <person name="Zibat A."/>
            <person name="Lombardot T."/>
            <person name="Becker I."/>
            <person name="Amann J."/>
            <person name="Gellner K."/>
            <person name="Teeling H."/>
            <person name="Leuschner W.D."/>
            <person name="Gloeckner F.-O."/>
            <person name="Lupas A.N."/>
            <person name="Amann R."/>
            <person name="Klenk H.-P."/>
        </authorList>
    </citation>
    <scope>NUCLEOTIDE SEQUENCE [LARGE SCALE GENOMIC DNA]</scope>
    <source>
        <strain evidence="2">DSM 12343 / LSv54</strain>
    </source>
</reference>
<dbReference type="AlphaFoldDB" id="Q6ALD2"/>
<gene>
    <name evidence="1" type="ordered locus">DP2114</name>
</gene>
<organism evidence="1 2">
    <name type="scientific">Desulfotalea psychrophila (strain LSv54 / DSM 12343)</name>
    <dbReference type="NCBI Taxonomy" id="177439"/>
    <lineage>
        <taxon>Bacteria</taxon>
        <taxon>Pseudomonadati</taxon>
        <taxon>Thermodesulfobacteriota</taxon>
        <taxon>Desulfobulbia</taxon>
        <taxon>Desulfobulbales</taxon>
        <taxon>Desulfocapsaceae</taxon>
        <taxon>Desulfotalea</taxon>
    </lineage>
</organism>
<dbReference type="HOGENOM" id="CLU_2492805_0_0_7"/>
<name>Q6ALD2_DESPS</name>
<dbReference type="KEGG" id="dps:DP2114"/>
<dbReference type="EMBL" id="CR522870">
    <property type="protein sequence ID" value="CAG36843.1"/>
    <property type="molecule type" value="Genomic_DNA"/>
</dbReference>
<keyword evidence="2" id="KW-1185">Reference proteome</keyword>
<dbReference type="STRING" id="177439.DP2114"/>